<dbReference type="GO" id="GO:0003700">
    <property type="term" value="F:DNA-binding transcription factor activity"/>
    <property type="evidence" value="ECO:0007669"/>
    <property type="project" value="TreeGrafter"/>
</dbReference>
<evidence type="ECO:0000256" key="4">
    <source>
        <dbReference type="PROSITE-ProRule" id="PRU00335"/>
    </source>
</evidence>
<name>A0A7W9CC51_9MICO</name>
<dbReference type="InterPro" id="IPR011075">
    <property type="entry name" value="TetR_C"/>
</dbReference>
<dbReference type="InterPro" id="IPR001647">
    <property type="entry name" value="HTH_TetR"/>
</dbReference>
<dbReference type="AlphaFoldDB" id="A0A7W9CC51"/>
<evidence type="ECO:0000256" key="3">
    <source>
        <dbReference type="ARBA" id="ARBA00023163"/>
    </source>
</evidence>
<evidence type="ECO:0000256" key="2">
    <source>
        <dbReference type="ARBA" id="ARBA00023125"/>
    </source>
</evidence>
<proteinExistence type="predicted"/>
<dbReference type="GO" id="GO:0000976">
    <property type="term" value="F:transcription cis-regulatory region binding"/>
    <property type="evidence" value="ECO:0007669"/>
    <property type="project" value="TreeGrafter"/>
</dbReference>
<feature type="domain" description="HTH tetR-type" evidence="5">
    <location>
        <begin position="7"/>
        <end position="67"/>
    </location>
</feature>
<dbReference type="RefSeq" id="WP_338402171.1">
    <property type="nucleotide sequence ID" value="NZ_BAAAPG010000001.1"/>
</dbReference>
<dbReference type="PANTHER" id="PTHR30055">
    <property type="entry name" value="HTH-TYPE TRANSCRIPTIONAL REGULATOR RUTR"/>
    <property type="match status" value="1"/>
</dbReference>
<dbReference type="PROSITE" id="PS50977">
    <property type="entry name" value="HTH_TETR_2"/>
    <property type="match status" value="1"/>
</dbReference>
<dbReference type="SUPFAM" id="SSF46689">
    <property type="entry name" value="Homeodomain-like"/>
    <property type="match status" value="1"/>
</dbReference>
<gene>
    <name evidence="6" type="ORF">HD600_001372</name>
</gene>
<accession>A0A7W9CC51</accession>
<dbReference type="Gene3D" id="1.10.357.10">
    <property type="entry name" value="Tetracycline Repressor, domain 2"/>
    <property type="match status" value="1"/>
</dbReference>
<dbReference type="SUPFAM" id="SSF48498">
    <property type="entry name" value="Tetracyclin repressor-like, C-terminal domain"/>
    <property type="match status" value="1"/>
</dbReference>
<dbReference type="InterPro" id="IPR036271">
    <property type="entry name" value="Tet_transcr_reg_TetR-rel_C_sf"/>
</dbReference>
<dbReference type="Proteomes" id="UP000517712">
    <property type="component" value="Unassembled WGS sequence"/>
</dbReference>
<sequence>MPRPRSEKARRAVLESMRAALASGGYETVTIEGLAAEAEVSKQTIYRWWPSKAAILGEALLEGSLPTPALPVTDDLAADLRSWFSTMSAEAGHAASVEVARALIAVTATDPELGAALNARLAGPIAEQIVARLAVAQEAGDVREDVDAAAVADQFIAVSSYSALLGRGLDEERVDAVVDVLMRGIGNSCA</sequence>
<keyword evidence="3" id="KW-0804">Transcription</keyword>
<organism evidence="6 7">
    <name type="scientific">Microbacterium ginsengiterrae</name>
    <dbReference type="NCBI Taxonomy" id="546115"/>
    <lineage>
        <taxon>Bacteria</taxon>
        <taxon>Bacillati</taxon>
        <taxon>Actinomycetota</taxon>
        <taxon>Actinomycetes</taxon>
        <taxon>Micrococcales</taxon>
        <taxon>Microbacteriaceae</taxon>
        <taxon>Microbacterium</taxon>
    </lineage>
</organism>
<comment type="caution">
    <text evidence="6">The sequence shown here is derived from an EMBL/GenBank/DDBJ whole genome shotgun (WGS) entry which is preliminary data.</text>
</comment>
<evidence type="ECO:0000259" key="5">
    <source>
        <dbReference type="PROSITE" id="PS50977"/>
    </source>
</evidence>
<dbReference type="InterPro" id="IPR009057">
    <property type="entry name" value="Homeodomain-like_sf"/>
</dbReference>
<keyword evidence="1" id="KW-0805">Transcription regulation</keyword>
<dbReference type="Gene3D" id="1.10.10.60">
    <property type="entry name" value="Homeodomain-like"/>
    <property type="match status" value="1"/>
</dbReference>
<dbReference type="InterPro" id="IPR050109">
    <property type="entry name" value="HTH-type_TetR-like_transc_reg"/>
</dbReference>
<dbReference type="EMBL" id="JACHMU010000001">
    <property type="protein sequence ID" value="MBB5742875.1"/>
    <property type="molecule type" value="Genomic_DNA"/>
</dbReference>
<dbReference type="Pfam" id="PF16859">
    <property type="entry name" value="TetR_C_11"/>
    <property type="match status" value="1"/>
</dbReference>
<dbReference type="Pfam" id="PF00440">
    <property type="entry name" value="TetR_N"/>
    <property type="match status" value="1"/>
</dbReference>
<keyword evidence="2 4" id="KW-0238">DNA-binding</keyword>
<evidence type="ECO:0000256" key="1">
    <source>
        <dbReference type="ARBA" id="ARBA00023015"/>
    </source>
</evidence>
<feature type="DNA-binding region" description="H-T-H motif" evidence="4">
    <location>
        <begin position="30"/>
        <end position="49"/>
    </location>
</feature>
<evidence type="ECO:0000313" key="7">
    <source>
        <dbReference type="Proteomes" id="UP000517712"/>
    </source>
</evidence>
<evidence type="ECO:0000313" key="6">
    <source>
        <dbReference type="EMBL" id="MBB5742875.1"/>
    </source>
</evidence>
<dbReference type="PANTHER" id="PTHR30055:SF148">
    <property type="entry name" value="TETR-FAMILY TRANSCRIPTIONAL REGULATOR"/>
    <property type="match status" value="1"/>
</dbReference>
<keyword evidence="7" id="KW-1185">Reference proteome</keyword>
<reference evidence="6 7" key="1">
    <citation type="submission" date="2020-08" db="EMBL/GenBank/DDBJ databases">
        <title>Sequencing the genomes of 1000 actinobacteria strains.</title>
        <authorList>
            <person name="Klenk H.-P."/>
        </authorList>
    </citation>
    <scope>NUCLEOTIDE SEQUENCE [LARGE SCALE GENOMIC DNA]</scope>
    <source>
        <strain evidence="6 7">DSM 24823</strain>
    </source>
</reference>
<protein>
    <submittedName>
        <fullName evidence="6">AcrR family transcriptional regulator</fullName>
    </submittedName>
</protein>